<evidence type="ECO:0000259" key="1">
    <source>
        <dbReference type="PROSITE" id="PS50835"/>
    </source>
</evidence>
<dbReference type="SMART" id="SM00406">
    <property type="entry name" value="IGv"/>
    <property type="match status" value="1"/>
</dbReference>
<keyword evidence="3" id="KW-1185">Reference proteome</keyword>
<dbReference type="InterPro" id="IPR007110">
    <property type="entry name" value="Ig-like_dom"/>
</dbReference>
<proteinExistence type="predicted"/>
<feature type="domain" description="Ig-like" evidence="1">
    <location>
        <begin position="27"/>
        <end position="133"/>
    </location>
</feature>
<dbReference type="Pfam" id="PF07686">
    <property type="entry name" value="V-set"/>
    <property type="match status" value="1"/>
</dbReference>
<accession>A0A3Q3X9B2</accession>
<dbReference type="AlphaFoldDB" id="A0A3Q3X9B2"/>
<reference evidence="2" key="1">
    <citation type="submission" date="2025-08" db="UniProtKB">
        <authorList>
            <consortium name="Ensembl"/>
        </authorList>
    </citation>
    <scope>IDENTIFICATION</scope>
</reference>
<dbReference type="InterPro" id="IPR013783">
    <property type="entry name" value="Ig-like_fold"/>
</dbReference>
<protein>
    <recommendedName>
        <fullName evidence="1">Ig-like domain-containing protein</fullName>
    </recommendedName>
</protein>
<dbReference type="Proteomes" id="UP000261620">
    <property type="component" value="Unplaced"/>
</dbReference>
<dbReference type="SUPFAM" id="SSF48726">
    <property type="entry name" value="Immunoglobulin"/>
    <property type="match status" value="1"/>
</dbReference>
<dbReference type="InterPro" id="IPR013106">
    <property type="entry name" value="Ig_V-set"/>
</dbReference>
<sequence>MWLAHSKKVLGSIPGQGVSVWSFACSPCVCVGSLQVLRLPPTVQKHVVLLDCDVGEGDSQWVQWYRQNPSGEYELIFDTNDETVAIPQDLRDRLTPSENGFSLTISNLEVRDIGGYWCVVSEGPQFLEEHEYTDDYGGEDEHSGDVMFQFLQDTHRCLSKREIILSLINKTRRDLDFEPSVNIINEISQEILFSQVVTWNLLHSLELFDLTLNVMIIFSLFHTPTHRSTSPTSAAVEVTADGC</sequence>
<evidence type="ECO:0000313" key="2">
    <source>
        <dbReference type="Ensembl" id="ENSMMOP00000024855.1"/>
    </source>
</evidence>
<dbReference type="Ensembl" id="ENSMMOT00000025272.1">
    <property type="protein sequence ID" value="ENSMMOP00000024855.1"/>
    <property type="gene ID" value="ENSMMOG00000018886.1"/>
</dbReference>
<reference evidence="2" key="2">
    <citation type="submission" date="2025-09" db="UniProtKB">
        <authorList>
            <consortium name="Ensembl"/>
        </authorList>
    </citation>
    <scope>IDENTIFICATION</scope>
</reference>
<dbReference type="InterPro" id="IPR036179">
    <property type="entry name" value="Ig-like_dom_sf"/>
</dbReference>
<dbReference type="PROSITE" id="PS50835">
    <property type="entry name" value="IG_LIKE"/>
    <property type="match status" value="1"/>
</dbReference>
<dbReference type="CDD" id="cd00099">
    <property type="entry name" value="IgV"/>
    <property type="match status" value="1"/>
</dbReference>
<dbReference type="PROSITE" id="PS51257">
    <property type="entry name" value="PROKAR_LIPOPROTEIN"/>
    <property type="match status" value="1"/>
</dbReference>
<dbReference type="Gene3D" id="2.60.40.10">
    <property type="entry name" value="Immunoglobulins"/>
    <property type="match status" value="1"/>
</dbReference>
<organism evidence="2 3">
    <name type="scientific">Mola mola</name>
    <name type="common">Ocean sunfish</name>
    <name type="synonym">Tetraodon mola</name>
    <dbReference type="NCBI Taxonomy" id="94237"/>
    <lineage>
        <taxon>Eukaryota</taxon>
        <taxon>Metazoa</taxon>
        <taxon>Chordata</taxon>
        <taxon>Craniata</taxon>
        <taxon>Vertebrata</taxon>
        <taxon>Euteleostomi</taxon>
        <taxon>Actinopterygii</taxon>
        <taxon>Neopterygii</taxon>
        <taxon>Teleostei</taxon>
        <taxon>Neoteleostei</taxon>
        <taxon>Acanthomorphata</taxon>
        <taxon>Eupercaria</taxon>
        <taxon>Tetraodontiformes</taxon>
        <taxon>Molidae</taxon>
        <taxon>Mola</taxon>
    </lineage>
</organism>
<name>A0A3Q3X9B2_MOLML</name>
<evidence type="ECO:0000313" key="3">
    <source>
        <dbReference type="Proteomes" id="UP000261620"/>
    </source>
</evidence>